<evidence type="ECO:0000313" key="2">
    <source>
        <dbReference type="Proteomes" id="UP000768646"/>
    </source>
</evidence>
<dbReference type="Proteomes" id="UP000768646">
    <property type="component" value="Unassembled WGS sequence"/>
</dbReference>
<comment type="caution">
    <text evidence="1">The sequence shown here is derived from an EMBL/GenBank/DDBJ whole genome shotgun (WGS) entry which is preliminary data.</text>
</comment>
<accession>A0ACB7CEM2</accession>
<reference evidence="1 2" key="1">
    <citation type="journal article" date="2021" name="Commun. Biol.">
        <title>Genomic insights into the host specific adaptation of the Pneumocystis genus.</title>
        <authorList>
            <person name="Cisse O.H."/>
            <person name="Ma L."/>
            <person name="Dekker J.P."/>
            <person name="Khil P.P."/>
            <person name="Youn J.-H."/>
            <person name="Brenchley J.M."/>
            <person name="Blair R."/>
            <person name="Pahar B."/>
            <person name="Chabe M."/>
            <person name="Van Rompay K.K.A."/>
            <person name="Keesler R."/>
            <person name="Sukura A."/>
            <person name="Hirsch V."/>
            <person name="Kutty G."/>
            <person name="Liu Y."/>
            <person name="Peng L."/>
            <person name="Chen J."/>
            <person name="Song J."/>
            <person name="Weissenbacher-Lang C."/>
            <person name="Xu J."/>
            <person name="Upham N.S."/>
            <person name="Stajich J.E."/>
            <person name="Cuomo C.A."/>
            <person name="Cushion M.T."/>
            <person name="Kovacs J.A."/>
        </authorList>
    </citation>
    <scope>NUCLEOTIDE SEQUENCE [LARGE SCALE GENOMIC DNA]</scope>
    <source>
        <strain evidence="1 2">RABM</strain>
    </source>
</reference>
<protein>
    <submittedName>
        <fullName evidence="1">Uncharacterized protein</fullName>
    </submittedName>
</protein>
<keyword evidence="2" id="KW-1185">Reference proteome</keyword>
<name>A0ACB7CEM2_9ASCO</name>
<evidence type="ECO:0000313" key="1">
    <source>
        <dbReference type="EMBL" id="KAG4305820.1"/>
    </source>
</evidence>
<gene>
    <name evidence="1" type="ORF">PORY_000730</name>
</gene>
<dbReference type="EMBL" id="JABTEG010000002">
    <property type="protein sequence ID" value="KAG4305820.1"/>
    <property type="molecule type" value="Genomic_DNA"/>
</dbReference>
<proteinExistence type="predicted"/>
<organism evidence="1 2">
    <name type="scientific">Pneumocystis oryctolagi</name>
    <dbReference type="NCBI Taxonomy" id="42067"/>
    <lineage>
        <taxon>Eukaryota</taxon>
        <taxon>Fungi</taxon>
        <taxon>Dikarya</taxon>
        <taxon>Ascomycota</taxon>
        <taxon>Taphrinomycotina</taxon>
        <taxon>Pneumocystomycetes</taxon>
        <taxon>Pneumocystaceae</taxon>
        <taxon>Pneumocystis</taxon>
    </lineage>
</organism>
<sequence length="1523" mass="173182">MTLTSKRKRNQETQELSKPIKKTCIKSPIDVPEKRTILKDAFIRKRTIPRPINTSNKMFISRKTLLMSIVKKMKHKLLSEPKSKPIVLYAQSAAIERALEAALVLSSQIPLNIQVETGTVEIVDDVLPYDMPEIRPSIIHKKSKNGLGFQQKSYSQSVGNLESTNINKETSYPWSRQKLSGPCPFPRYGHASNSVVSKTGDIYIFGGLVKEKVKHDLWIIDTVTMMIYQIQAPGDCPSSRVGHAALVIGNAFIVFGGDTKTSKNIINDNSLYLLNTTSKIWTKATIYGQKPSGRYGHTLNILGTKIIIFGGQMETFFFNDLISFDLDTLNTPNAKWEQINPVTNLPPARTNHIMITYQEKLYLFGGTNGTQWFNDVWVFDYKNLSWKEVVCNGCIPQPREGHSASLVDDIIYIFGGRSLDGSDLGDLIAFKITTSRWYIFQNMGPSPSPRSGHTLTSFGQKIIVLGGEGSLNKAEDLSFSYILDTSKIRYPPEISIPNLISSPMIKSGSLLAPSPLSPMPPKPLSISTSKLQTSKSSLGVTTPSKVLQHSESLRTDLQTMSLEQFHKQRISRKHNRSKGFNSSKEDSSNIQSSASLNSTYFLLFEQDLIKTIDIQLSKSQSCDQLKKTATNDIKKAVENDVKKVTTNDIQKNTNNSKPVSNKSENNNANSIKPVPSVLEKQVESTKQPEKHENLKEADSQISNKNVQHSKFKENMDELKIKNELLQVELNLIKNPDLEKSSAEVFFDSIERQNMIENLISLKKQITLLKLEILSQTKAASLKIAEAETEKNNCLQEAAYYKAKLAALSSPEILSTVENARIAELSSKLSSTMASRQELSEKLASLTEDIELEQRKIQQLEDMNKDYLKRIKIAESAHERVSNELNETRLAFIDTEEKFKEQISSKSKLELEKSQLHQENITLKQEIEDLKEKNALYLKSIEMINISVTMAEDRIANSENKSQKDQELRIELEKKVNQLTRELMVENNKKQILEEKIADLESKILNVTKEANIAREVMNEGILELLKKSKETISSENPSNDNQVKMLQEQLTSIKSLYSTLQSSSNKSVKDLVAALEKISQLEALNFASNREAQDLRDKMFDLLKELDTLKKDYRNMKTLLNTKDKDLEIAHIKASTISRLLEEYPLLEEQRNLQNKGVERVTRSTSISFDILDNNVENSDFLSKQNSTVKQKTETTFSQSVSSIENTKKETSSNQENAENNPFLSKNHNNTNINNFSSSNLNKKAFDLNEQRALDAERRLMESTQNYKERLQQLENDYQSAVYYMKGTETMLKNMKDELSKYKLENSLLKQENDNLKNYKDTSVFSFENHEFQNNEMQNNILTDEYAKIQTDQDILLQEKELKSLEEKYMNLKNTYYDNNKGSVENVISELEKTVEKLEIEPDSNDLIFTNISSDQIIFSDEVSHNKTVIPDFEAFDKINGLLINSSEDDAFLKEMKQSISSDCHNTHDNTLHSFDDTKENTIFKEPTFSKTSDTLDSLANELDQLRTRWESTDKNHKITSFD</sequence>